<reference evidence="2" key="2">
    <citation type="journal article" date="2023" name="Microbiol Resour">
        <title>Decontamination and Annotation of the Draft Genome Sequence of the Oomycete Lagenidium giganteum ARSEF 373.</title>
        <authorList>
            <person name="Morgan W.R."/>
            <person name="Tartar A."/>
        </authorList>
    </citation>
    <scope>NUCLEOTIDE SEQUENCE</scope>
    <source>
        <strain evidence="2">ARSEF 373</strain>
    </source>
</reference>
<dbReference type="InterPro" id="IPR011010">
    <property type="entry name" value="DNA_brk_join_enz"/>
</dbReference>
<proteinExistence type="predicted"/>
<comment type="caution">
    <text evidence="2">The sequence shown here is derived from an EMBL/GenBank/DDBJ whole genome shotgun (WGS) entry which is preliminary data.</text>
</comment>
<name>A0AAV2YID0_9STRA</name>
<evidence type="ECO:0000313" key="3">
    <source>
        <dbReference type="Proteomes" id="UP001146120"/>
    </source>
</evidence>
<protein>
    <submittedName>
        <fullName evidence="2">Uncharacterized protein</fullName>
    </submittedName>
</protein>
<dbReference type="InterPro" id="IPR013762">
    <property type="entry name" value="Integrase-like_cat_sf"/>
</dbReference>
<organism evidence="2 3">
    <name type="scientific">Lagenidium giganteum</name>
    <dbReference type="NCBI Taxonomy" id="4803"/>
    <lineage>
        <taxon>Eukaryota</taxon>
        <taxon>Sar</taxon>
        <taxon>Stramenopiles</taxon>
        <taxon>Oomycota</taxon>
        <taxon>Peronosporomycetes</taxon>
        <taxon>Pythiales</taxon>
        <taxon>Pythiaceae</taxon>
    </lineage>
</organism>
<keyword evidence="3" id="KW-1185">Reference proteome</keyword>
<keyword evidence="1" id="KW-0233">DNA recombination</keyword>
<reference evidence="2" key="1">
    <citation type="submission" date="2022-11" db="EMBL/GenBank/DDBJ databases">
        <authorList>
            <person name="Morgan W.R."/>
            <person name="Tartar A."/>
        </authorList>
    </citation>
    <scope>NUCLEOTIDE SEQUENCE</scope>
    <source>
        <strain evidence="2">ARSEF 373</strain>
    </source>
</reference>
<dbReference type="Proteomes" id="UP001146120">
    <property type="component" value="Unassembled WGS sequence"/>
</dbReference>
<evidence type="ECO:0000313" key="2">
    <source>
        <dbReference type="EMBL" id="DAZ93306.1"/>
    </source>
</evidence>
<dbReference type="EMBL" id="DAKRPA010000326">
    <property type="protein sequence ID" value="DAZ93306.1"/>
    <property type="molecule type" value="Genomic_DNA"/>
</dbReference>
<dbReference type="SUPFAM" id="SSF56349">
    <property type="entry name" value="DNA breaking-rejoining enzymes"/>
    <property type="match status" value="1"/>
</dbReference>
<dbReference type="GO" id="GO:0006310">
    <property type="term" value="P:DNA recombination"/>
    <property type="evidence" value="ECO:0007669"/>
    <property type="project" value="UniProtKB-KW"/>
</dbReference>
<accession>A0AAV2YID0</accession>
<dbReference type="GO" id="GO:0003677">
    <property type="term" value="F:DNA binding"/>
    <property type="evidence" value="ECO:0007669"/>
    <property type="project" value="InterPro"/>
</dbReference>
<dbReference type="Gene3D" id="1.10.443.10">
    <property type="entry name" value="Intergrase catalytic core"/>
    <property type="match status" value="1"/>
</dbReference>
<evidence type="ECO:0000256" key="1">
    <source>
        <dbReference type="ARBA" id="ARBA00023172"/>
    </source>
</evidence>
<dbReference type="AlphaFoldDB" id="A0AAV2YID0"/>
<dbReference type="GO" id="GO:0015074">
    <property type="term" value="P:DNA integration"/>
    <property type="evidence" value="ECO:0007669"/>
    <property type="project" value="InterPro"/>
</dbReference>
<gene>
    <name evidence="2" type="ORF">N0F65_000857</name>
</gene>
<sequence>MAELRRFMAFFGREEEVDAQAFEPSALATVTPEDVCRYLNVAAFGVEHPNEQDKPIKARSNTLKAKKKLLSPFMPRRTLPWDDIRREGNPTRSDVVNSVIKDMMKLQNNNFSYSTAHPFVLVCQMRWSKNISEEREAPRQIVLGSMDDRLCPLLNLAVYVEISARQCESTDSFTFGNGCDGDRSVRALLQRTIDNEGYTRLHQGNLGTHSIRKGPATYCARSGVSKDSIEWRGRWQSAKRQVDTYIGIDRPLPDAHVASYLCGPSGPIKYEVVKRARHGAPINF</sequence>